<proteinExistence type="predicted"/>
<gene>
    <name evidence="1" type="ORF">UX06_C0040G0005</name>
</gene>
<reference evidence="1 2" key="1">
    <citation type="journal article" date="2015" name="Nature">
        <title>rRNA introns, odd ribosomes, and small enigmatic genomes across a large radiation of phyla.</title>
        <authorList>
            <person name="Brown C.T."/>
            <person name="Hug L.A."/>
            <person name="Thomas B.C."/>
            <person name="Sharon I."/>
            <person name="Castelle C.J."/>
            <person name="Singh A."/>
            <person name="Wilkins M.J."/>
            <person name="Williams K.H."/>
            <person name="Banfield J.F."/>
        </authorList>
    </citation>
    <scope>NUCLEOTIDE SEQUENCE [LARGE SCALE GENOMIC DNA]</scope>
</reference>
<organism evidence="1 2">
    <name type="scientific">Candidatus Giovannonibacteria bacterium GW2011_GWA2_45_21</name>
    <dbReference type="NCBI Taxonomy" id="1618649"/>
    <lineage>
        <taxon>Bacteria</taxon>
        <taxon>Candidatus Giovannoniibacteriota</taxon>
    </lineage>
</organism>
<protein>
    <submittedName>
        <fullName evidence="1">Uncharacterized protein</fullName>
    </submittedName>
</protein>
<evidence type="ECO:0000313" key="2">
    <source>
        <dbReference type="Proteomes" id="UP000034696"/>
    </source>
</evidence>
<dbReference type="Proteomes" id="UP000034696">
    <property type="component" value="Unassembled WGS sequence"/>
</dbReference>
<accession>A0A0G1Q4I1</accession>
<name>A0A0G1Q4I1_9BACT</name>
<sequence>MKSIEVELPCENGVRSLFLVSKTLATLIEEKIRADALASALLSSKNLRSGCGDWIARLHFV</sequence>
<comment type="caution">
    <text evidence="1">The sequence shown here is derived from an EMBL/GenBank/DDBJ whole genome shotgun (WGS) entry which is preliminary data.</text>
</comment>
<dbReference type="EMBL" id="LCKT01000040">
    <property type="protein sequence ID" value="KKU03580.1"/>
    <property type="molecule type" value="Genomic_DNA"/>
</dbReference>
<evidence type="ECO:0000313" key="1">
    <source>
        <dbReference type="EMBL" id="KKU03580.1"/>
    </source>
</evidence>
<dbReference type="AlphaFoldDB" id="A0A0G1Q4I1"/>